<dbReference type="RefSeq" id="WP_033082768.1">
    <property type="nucleotide sequence ID" value="NZ_JQEC01000039.1"/>
</dbReference>
<dbReference type="InterPro" id="IPR002937">
    <property type="entry name" value="Amino_oxidase"/>
</dbReference>
<dbReference type="Pfam" id="PF01593">
    <property type="entry name" value="Amino_oxidase"/>
    <property type="match status" value="1"/>
</dbReference>
<dbReference type="OrthoDB" id="9774675at2"/>
<dbReference type="GO" id="GO:0016116">
    <property type="term" value="P:carotenoid metabolic process"/>
    <property type="evidence" value="ECO:0007669"/>
    <property type="project" value="InterPro"/>
</dbReference>
<name>A0A099KNS3_COLPS</name>
<dbReference type="InterPro" id="IPR036188">
    <property type="entry name" value="FAD/NAD-bd_sf"/>
</dbReference>
<evidence type="ECO:0000259" key="2">
    <source>
        <dbReference type="Pfam" id="PF01593"/>
    </source>
</evidence>
<evidence type="ECO:0000313" key="4">
    <source>
        <dbReference type="Proteomes" id="UP000029868"/>
    </source>
</evidence>
<dbReference type="PATRIC" id="fig|28229.3.peg.2765"/>
<dbReference type="GO" id="GO:0016491">
    <property type="term" value="F:oxidoreductase activity"/>
    <property type="evidence" value="ECO:0007669"/>
    <property type="project" value="InterPro"/>
</dbReference>
<dbReference type="PANTHER" id="PTHR46313">
    <property type="match status" value="1"/>
</dbReference>
<evidence type="ECO:0000313" key="3">
    <source>
        <dbReference type="EMBL" id="KGJ91890.1"/>
    </source>
</evidence>
<gene>
    <name evidence="3" type="ORF">GAB14E_3047</name>
</gene>
<dbReference type="Proteomes" id="UP000029868">
    <property type="component" value="Unassembled WGS sequence"/>
</dbReference>
<dbReference type="InterPro" id="IPR045892">
    <property type="entry name" value="CrtISO-like"/>
</dbReference>
<dbReference type="EMBL" id="JQEC01000039">
    <property type="protein sequence ID" value="KGJ91890.1"/>
    <property type="molecule type" value="Genomic_DNA"/>
</dbReference>
<feature type="region of interest" description="Disordered" evidence="1">
    <location>
        <begin position="396"/>
        <end position="417"/>
    </location>
</feature>
<evidence type="ECO:0000256" key="1">
    <source>
        <dbReference type="SAM" id="MobiDB-lite"/>
    </source>
</evidence>
<reference evidence="3 4" key="1">
    <citation type="submission" date="2014-08" db="EMBL/GenBank/DDBJ databases">
        <title>Genomic and Phenotypic Diversity of Colwellia psychrerythraea strains from Disparate Marine Basins.</title>
        <authorList>
            <person name="Techtmann S.M."/>
            <person name="Stelling S.C."/>
            <person name="Utturkar S.M."/>
            <person name="Alshibli N."/>
            <person name="Harris A."/>
            <person name="Brown S.D."/>
            <person name="Hazen T.C."/>
        </authorList>
    </citation>
    <scope>NUCLEOTIDE SEQUENCE [LARGE SCALE GENOMIC DNA]</scope>
    <source>
        <strain evidence="3 4">GAB14E</strain>
    </source>
</reference>
<dbReference type="Gene3D" id="3.50.50.60">
    <property type="entry name" value="FAD/NAD(P)-binding domain"/>
    <property type="match status" value="2"/>
</dbReference>
<sequence length="556" mass="63597">MSEQQKSIIVIGAGMSGMATAAYAQMNGYQSTIFELHETPGGCCTAWYRKDFTFDWCISWLNGSGTNNEMATIWDELGCLKGVAINHADVFNTVIDTQGNKIEFHVEPDKLEASLIALSPEDEPLIKEFCDYVRKLRGCMKHYPFLKSQGLMTRWDKAKMMWHFLPYMRTFMKTLALTMETFSSKFKNPQIAEAMNWIFYDRHDHFSLMPFAFNLACAAERNSGVPEIGSLGLSFKLADKVTSLGGEIRYQSKVEEILVENDVAVGIRLSDGTEHFADHVIAASDSYSMTKMLLKDRYPHPILERMYDEMKHKADGMIFPGCVTIFIAVDHDYSDHPAYNTFLLPDNVKSNFPGMLHNGIHVQVRNKLYPNQAPEGKSVLYITYLSDYEPWNNLNPESINTQGKNKTRNRHTRRRRSVEYKTTKKEIGQHVVKFLAQHFDKIEEKVEYIDVSSPLTSERYTENYQGTIFAWEPFMPVTEELEKYQDKHGPTLPNLANLYYTGQWSAHGGVTRSASSGRHIAQHLCIDDGKKFKVLIPELETENLPKNILESDNKYA</sequence>
<organism evidence="3 4">
    <name type="scientific">Colwellia psychrerythraea</name>
    <name type="common">Vibrio psychroerythus</name>
    <dbReference type="NCBI Taxonomy" id="28229"/>
    <lineage>
        <taxon>Bacteria</taxon>
        <taxon>Pseudomonadati</taxon>
        <taxon>Pseudomonadota</taxon>
        <taxon>Gammaproteobacteria</taxon>
        <taxon>Alteromonadales</taxon>
        <taxon>Colwelliaceae</taxon>
        <taxon>Colwellia</taxon>
    </lineage>
</organism>
<protein>
    <recommendedName>
        <fullName evidence="2">Amine oxidase domain-containing protein</fullName>
    </recommendedName>
</protein>
<dbReference type="AlphaFoldDB" id="A0A099KNS3"/>
<proteinExistence type="predicted"/>
<dbReference type="PANTHER" id="PTHR46313:SF3">
    <property type="entry name" value="PROLYCOPENE ISOMERASE, CHLOROPLASTIC"/>
    <property type="match status" value="1"/>
</dbReference>
<dbReference type="SUPFAM" id="SSF51905">
    <property type="entry name" value="FAD/NAD(P)-binding domain"/>
    <property type="match status" value="1"/>
</dbReference>
<comment type="caution">
    <text evidence="3">The sequence shown here is derived from an EMBL/GenBank/DDBJ whole genome shotgun (WGS) entry which is preliminary data.</text>
</comment>
<feature type="domain" description="Amine oxidase" evidence="2">
    <location>
        <begin position="15"/>
        <end position="397"/>
    </location>
</feature>
<feature type="compositionally biased region" description="Basic residues" evidence="1">
    <location>
        <begin position="405"/>
        <end position="416"/>
    </location>
</feature>
<accession>A0A099KNS3</accession>